<evidence type="ECO:0000313" key="4">
    <source>
        <dbReference type="Proteomes" id="UP001219537"/>
    </source>
</evidence>
<evidence type="ECO:0000259" key="2">
    <source>
        <dbReference type="Pfam" id="PF07007"/>
    </source>
</evidence>
<dbReference type="GO" id="GO:0005576">
    <property type="term" value="C:extracellular region"/>
    <property type="evidence" value="ECO:0007669"/>
    <property type="project" value="TreeGrafter"/>
</dbReference>
<dbReference type="InterPro" id="IPR009739">
    <property type="entry name" value="LprI-like_N"/>
</dbReference>
<evidence type="ECO:0000256" key="1">
    <source>
        <dbReference type="SAM" id="SignalP"/>
    </source>
</evidence>
<sequence>MKVSNILVALTMSFFTAGTSAASPSFDCNNDSLSGAEQAICQSEMLSQLDRQMSEVYKKAKAVDDKQAGQHTLKAEQVGWIRGRNECWKSNDEEQCLKQEYEYRIAELQTRYRLVGNFGAEFYACDGNKAKEVVLTRYMTDPTTLMAEFGDSSVFMAASDKDGLFLGRNEKVQYEDEGMVAVQWGYEAPLMKCKLRD</sequence>
<dbReference type="PANTHER" id="PTHR37549:SF1">
    <property type="entry name" value="LIPOPROTEIN LPRI"/>
    <property type="match status" value="1"/>
</dbReference>
<gene>
    <name evidence="3" type="ORF">PUN50_18345</name>
</gene>
<evidence type="ECO:0000313" key="3">
    <source>
        <dbReference type="EMBL" id="WDG11226.1"/>
    </source>
</evidence>
<name>A0AAQ3B3K7_9VIBR</name>
<dbReference type="Pfam" id="PF07007">
    <property type="entry name" value="LprI"/>
    <property type="match status" value="1"/>
</dbReference>
<organism evidence="3 4">
    <name type="scientific">Vibrio campbellii</name>
    <dbReference type="NCBI Taxonomy" id="680"/>
    <lineage>
        <taxon>Bacteria</taxon>
        <taxon>Pseudomonadati</taxon>
        <taxon>Pseudomonadota</taxon>
        <taxon>Gammaproteobacteria</taxon>
        <taxon>Vibrionales</taxon>
        <taxon>Vibrionaceae</taxon>
        <taxon>Vibrio</taxon>
    </lineage>
</organism>
<feature type="signal peptide" evidence="1">
    <location>
        <begin position="1"/>
        <end position="22"/>
    </location>
</feature>
<dbReference type="Proteomes" id="UP001219537">
    <property type="component" value="Chromosome 2"/>
</dbReference>
<reference evidence="3" key="1">
    <citation type="submission" date="2023-02" db="EMBL/GenBank/DDBJ databases">
        <title>Isolation, identification, and genome analysis of Vibrio campbellii in the Penaeus vannamei larvae stage.</title>
        <authorList>
            <person name="Huang T."/>
            <person name="Zhang B."/>
        </authorList>
    </citation>
    <scope>NUCLEOTIDE SEQUENCE</scope>
    <source>
        <strain evidence="3">20220413_1</strain>
    </source>
</reference>
<dbReference type="EMBL" id="CP117989">
    <property type="protein sequence ID" value="WDG11226.1"/>
    <property type="molecule type" value="Genomic_DNA"/>
</dbReference>
<dbReference type="AlphaFoldDB" id="A0AAQ3B3K7"/>
<protein>
    <submittedName>
        <fullName evidence="3">Lysozyme inhibitor LprI family protein</fullName>
    </submittedName>
</protein>
<accession>A0AAQ3B3K7</accession>
<feature type="domain" description="Lysozyme inhibitor LprI-like N-terminal" evidence="2">
    <location>
        <begin position="28"/>
        <end position="108"/>
    </location>
</feature>
<dbReference type="RefSeq" id="WP_274291818.1">
    <property type="nucleotide sequence ID" value="NZ_CP117989.1"/>
</dbReference>
<proteinExistence type="predicted"/>
<keyword evidence="1" id="KW-0732">Signal</keyword>
<feature type="chain" id="PRO_5042842645" evidence="1">
    <location>
        <begin position="23"/>
        <end position="197"/>
    </location>
</feature>
<dbReference type="PANTHER" id="PTHR37549">
    <property type="entry name" value="LIPOPROTEIN LPRI"/>
    <property type="match status" value="1"/>
</dbReference>
<dbReference type="InterPro" id="IPR052755">
    <property type="entry name" value="Lysozyme_Inhibitor_LprI"/>
</dbReference>